<evidence type="ECO:0000313" key="1">
    <source>
        <dbReference type="EMBL" id="GFU21752.1"/>
    </source>
</evidence>
<feature type="non-terminal residue" evidence="1">
    <location>
        <position position="78"/>
    </location>
</feature>
<keyword evidence="2" id="KW-1185">Reference proteome</keyword>
<dbReference type="Proteomes" id="UP000887013">
    <property type="component" value="Unassembled WGS sequence"/>
</dbReference>
<comment type="caution">
    <text evidence="1">The sequence shown here is derived from an EMBL/GenBank/DDBJ whole genome shotgun (WGS) entry which is preliminary data.</text>
</comment>
<protein>
    <submittedName>
        <fullName evidence="1">Uncharacterized protein</fullName>
    </submittedName>
</protein>
<organism evidence="1 2">
    <name type="scientific">Nephila pilipes</name>
    <name type="common">Giant wood spider</name>
    <name type="synonym">Nephila maculata</name>
    <dbReference type="NCBI Taxonomy" id="299642"/>
    <lineage>
        <taxon>Eukaryota</taxon>
        <taxon>Metazoa</taxon>
        <taxon>Ecdysozoa</taxon>
        <taxon>Arthropoda</taxon>
        <taxon>Chelicerata</taxon>
        <taxon>Arachnida</taxon>
        <taxon>Araneae</taxon>
        <taxon>Araneomorphae</taxon>
        <taxon>Entelegynae</taxon>
        <taxon>Araneoidea</taxon>
        <taxon>Nephilidae</taxon>
        <taxon>Nephila</taxon>
    </lineage>
</organism>
<reference evidence="1" key="1">
    <citation type="submission" date="2020-08" db="EMBL/GenBank/DDBJ databases">
        <title>Multicomponent nature underlies the extraordinary mechanical properties of spider dragline silk.</title>
        <authorList>
            <person name="Kono N."/>
            <person name="Nakamura H."/>
            <person name="Mori M."/>
            <person name="Yoshida Y."/>
            <person name="Ohtoshi R."/>
            <person name="Malay A.D."/>
            <person name="Moran D.A.P."/>
            <person name="Tomita M."/>
            <person name="Numata K."/>
            <person name="Arakawa K."/>
        </authorList>
    </citation>
    <scope>NUCLEOTIDE SEQUENCE</scope>
</reference>
<accession>A0A8X6QJ83</accession>
<sequence>MLWACSNPQFCYATSHAAMVQVVGSRYFAFAAFAARSAGATSSCCAAQRMVCRLRQPRSASNFAGVPYVAKSVRIYVL</sequence>
<evidence type="ECO:0000313" key="2">
    <source>
        <dbReference type="Proteomes" id="UP000887013"/>
    </source>
</evidence>
<dbReference type="AlphaFoldDB" id="A0A8X6QJ83"/>
<name>A0A8X6QJ83_NEPPI</name>
<proteinExistence type="predicted"/>
<dbReference type="EMBL" id="BMAW01031565">
    <property type="protein sequence ID" value="GFU21752.1"/>
    <property type="molecule type" value="Genomic_DNA"/>
</dbReference>
<gene>
    <name evidence="1" type="ORF">NPIL_227981</name>
</gene>